<accession>A0ABV8R2N2</accession>
<name>A0ABV8R2N2_9MICC</name>
<dbReference type="RefSeq" id="WP_230068705.1">
    <property type="nucleotide sequence ID" value="NZ_BAABLL010000012.1"/>
</dbReference>
<sequence length="108" mass="10846">MSKAKSTTTARGAADAQNNAVALTRSKPGVKTAVGTAVAAATLAAVAVLSGPIYSADAVSILAAPANSVQSRIAGVQQDMARAVALQQVTPEQAAFLEGQLVRRIQST</sequence>
<gene>
    <name evidence="1" type="ORF">ACFOW9_11855</name>
</gene>
<dbReference type="Proteomes" id="UP001595773">
    <property type="component" value="Unassembled WGS sequence"/>
</dbReference>
<proteinExistence type="predicted"/>
<reference evidence="2" key="1">
    <citation type="journal article" date="2019" name="Int. J. Syst. Evol. Microbiol.">
        <title>The Global Catalogue of Microorganisms (GCM) 10K type strain sequencing project: providing services to taxonomists for standard genome sequencing and annotation.</title>
        <authorList>
            <consortium name="The Broad Institute Genomics Platform"/>
            <consortium name="The Broad Institute Genome Sequencing Center for Infectious Disease"/>
            <person name="Wu L."/>
            <person name="Ma J."/>
        </authorList>
    </citation>
    <scope>NUCLEOTIDE SEQUENCE [LARGE SCALE GENOMIC DNA]</scope>
    <source>
        <strain evidence="2">CGMCC 1.10698</strain>
    </source>
</reference>
<protein>
    <submittedName>
        <fullName evidence="1">Uncharacterized protein</fullName>
    </submittedName>
</protein>
<comment type="caution">
    <text evidence="1">The sequence shown here is derived from an EMBL/GenBank/DDBJ whole genome shotgun (WGS) entry which is preliminary data.</text>
</comment>
<dbReference type="EMBL" id="JBHSCQ010000018">
    <property type="protein sequence ID" value="MFC4266297.1"/>
    <property type="molecule type" value="Genomic_DNA"/>
</dbReference>
<organism evidence="1 2">
    <name type="scientific">Arthrobacter cryoconiti</name>
    <dbReference type="NCBI Taxonomy" id="748907"/>
    <lineage>
        <taxon>Bacteria</taxon>
        <taxon>Bacillati</taxon>
        <taxon>Actinomycetota</taxon>
        <taxon>Actinomycetes</taxon>
        <taxon>Micrococcales</taxon>
        <taxon>Micrococcaceae</taxon>
        <taxon>Arthrobacter</taxon>
    </lineage>
</organism>
<evidence type="ECO:0000313" key="2">
    <source>
        <dbReference type="Proteomes" id="UP001595773"/>
    </source>
</evidence>
<keyword evidence="2" id="KW-1185">Reference proteome</keyword>
<evidence type="ECO:0000313" key="1">
    <source>
        <dbReference type="EMBL" id="MFC4266297.1"/>
    </source>
</evidence>